<evidence type="ECO:0000256" key="2">
    <source>
        <dbReference type="ARBA" id="ARBA00022801"/>
    </source>
</evidence>
<dbReference type="NCBIfam" id="TIGR02286">
    <property type="entry name" value="PaaD"/>
    <property type="match status" value="1"/>
</dbReference>
<name>A0A178M5V1_9PROT</name>
<dbReference type="EMBL" id="LWQT01000131">
    <property type="protein sequence ID" value="OAN42928.1"/>
    <property type="molecule type" value="Genomic_DNA"/>
</dbReference>
<evidence type="ECO:0000313" key="4">
    <source>
        <dbReference type="EMBL" id="OAN42928.1"/>
    </source>
</evidence>
<dbReference type="OrthoDB" id="32575at2"/>
<dbReference type="FunFam" id="3.10.129.10:FF:000022">
    <property type="entry name" value="Phenylacetic acid degradation protein"/>
    <property type="match status" value="1"/>
</dbReference>
<dbReference type="PANTHER" id="PTHR42856">
    <property type="entry name" value="ACYL-COENZYME A THIOESTERASE PAAI"/>
    <property type="match status" value="1"/>
</dbReference>
<dbReference type="Gene3D" id="3.10.129.10">
    <property type="entry name" value="Hotdog Thioesterase"/>
    <property type="match status" value="1"/>
</dbReference>
<dbReference type="InterPro" id="IPR029069">
    <property type="entry name" value="HotDog_dom_sf"/>
</dbReference>
<dbReference type="AlphaFoldDB" id="A0A178M5V1"/>
<comment type="caution">
    <text evidence="4">The sequence shown here is derived from an EMBL/GenBank/DDBJ whole genome shotgun (WGS) entry which is preliminary data.</text>
</comment>
<sequence length="147" mass="15654">MPDKRKAQVTAERVAAVMSQRDAVSRLLDMRVDKVAPGYALLSMTVRPDMLNGVSTCHGGISYALADTAFAFACNSHGHIAVAQSCTIAYPAAAQLGDRLSAECREIHLKGRTGLYDCTVTNQDGVVVALFRGQSRTLPGSIVEGNE</sequence>
<reference evidence="4 5" key="1">
    <citation type="submission" date="2016-04" db="EMBL/GenBank/DDBJ databases">
        <title>Draft genome sequence of freshwater magnetotactic bacteria Magnetospirillum marisnigri SP-1 and Magnetospirillum moscoviense BB-1.</title>
        <authorList>
            <person name="Koziaeva V."/>
            <person name="Dziuba M.V."/>
            <person name="Ivanov T.M."/>
            <person name="Kuznetsov B."/>
            <person name="Grouzdev D.S."/>
        </authorList>
    </citation>
    <scope>NUCLEOTIDE SEQUENCE [LARGE SCALE GENOMIC DNA]</scope>
    <source>
        <strain evidence="4 5">SP-1</strain>
    </source>
</reference>
<evidence type="ECO:0000256" key="1">
    <source>
        <dbReference type="ARBA" id="ARBA00008324"/>
    </source>
</evidence>
<dbReference type="STRING" id="1285242.A6A04_09475"/>
<organism evidence="4 5">
    <name type="scientific">Paramagnetospirillum marisnigri</name>
    <dbReference type="NCBI Taxonomy" id="1285242"/>
    <lineage>
        <taxon>Bacteria</taxon>
        <taxon>Pseudomonadati</taxon>
        <taxon>Pseudomonadota</taxon>
        <taxon>Alphaproteobacteria</taxon>
        <taxon>Rhodospirillales</taxon>
        <taxon>Magnetospirillaceae</taxon>
        <taxon>Paramagnetospirillum</taxon>
    </lineage>
</organism>
<dbReference type="InterPro" id="IPR052723">
    <property type="entry name" value="Acyl-CoA_thioesterase_PaaI"/>
</dbReference>
<protein>
    <submittedName>
        <fullName evidence="4">Phenylacetic acid degradation protein PaaD</fullName>
    </submittedName>
</protein>
<accession>A0A178M5V1</accession>
<dbReference type="CDD" id="cd03443">
    <property type="entry name" value="PaaI_thioesterase"/>
    <property type="match status" value="1"/>
</dbReference>
<dbReference type="SUPFAM" id="SSF54637">
    <property type="entry name" value="Thioesterase/thiol ester dehydrase-isomerase"/>
    <property type="match status" value="1"/>
</dbReference>
<dbReference type="Proteomes" id="UP000078428">
    <property type="component" value="Unassembled WGS sequence"/>
</dbReference>
<comment type="similarity">
    <text evidence="1">Belongs to the thioesterase PaaI family.</text>
</comment>
<gene>
    <name evidence="4" type="ORF">A6A04_09475</name>
</gene>
<keyword evidence="5" id="KW-1185">Reference proteome</keyword>
<evidence type="ECO:0000259" key="3">
    <source>
        <dbReference type="Pfam" id="PF03061"/>
    </source>
</evidence>
<dbReference type="InterPro" id="IPR011973">
    <property type="entry name" value="PaaD"/>
</dbReference>
<dbReference type="PANTHER" id="PTHR42856:SF1">
    <property type="entry name" value="ACYL-COENZYME A THIOESTERASE PAAI"/>
    <property type="match status" value="1"/>
</dbReference>
<dbReference type="Pfam" id="PF03061">
    <property type="entry name" value="4HBT"/>
    <property type="match status" value="1"/>
</dbReference>
<evidence type="ECO:0000313" key="5">
    <source>
        <dbReference type="Proteomes" id="UP000078428"/>
    </source>
</evidence>
<dbReference type="NCBIfam" id="TIGR00369">
    <property type="entry name" value="unchar_dom_1"/>
    <property type="match status" value="1"/>
</dbReference>
<feature type="domain" description="Thioesterase" evidence="3">
    <location>
        <begin position="56"/>
        <end position="128"/>
    </location>
</feature>
<dbReference type="InterPro" id="IPR003736">
    <property type="entry name" value="PAAI_dom"/>
</dbReference>
<keyword evidence="2" id="KW-0378">Hydrolase</keyword>
<proteinExistence type="inferred from homology"/>
<dbReference type="InterPro" id="IPR006683">
    <property type="entry name" value="Thioestr_dom"/>
</dbReference>
<dbReference type="GO" id="GO:0016289">
    <property type="term" value="F:acyl-CoA hydrolase activity"/>
    <property type="evidence" value="ECO:0007669"/>
    <property type="project" value="TreeGrafter"/>
</dbReference>